<organism evidence="7 8">
    <name type="scientific">Aerosakkonema funiforme FACHB-1375</name>
    <dbReference type="NCBI Taxonomy" id="2949571"/>
    <lineage>
        <taxon>Bacteria</taxon>
        <taxon>Bacillati</taxon>
        <taxon>Cyanobacteriota</taxon>
        <taxon>Cyanophyceae</taxon>
        <taxon>Oscillatoriophycideae</taxon>
        <taxon>Aerosakkonematales</taxon>
        <taxon>Aerosakkonemataceae</taxon>
        <taxon>Aerosakkonema</taxon>
    </lineage>
</organism>
<feature type="domain" description="Yip1" evidence="6">
    <location>
        <begin position="24"/>
        <end position="170"/>
    </location>
</feature>
<dbReference type="RefSeq" id="WP_190474126.1">
    <property type="nucleotide sequence ID" value="NZ_JACJPW010000132.1"/>
</dbReference>
<feature type="transmembrane region" description="Helical" evidence="5">
    <location>
        <begin position="106"/>
        <end position="128"/>
    </location>
</feature>
<evidence type="ECO:0000256" key="1">
    <source>
        <dbReference type="ARBA" id="ARBA00004141"/>
    </source>
</evidence>
<gene>
    <name evidence="7" type="ORF">H6G03_31965</name>
</gene>
<feature type="transmembrane region" description="Helical" evidence="5">
    <location>
        <begin position="65"/>
        <end position="85"/>
    </location>
</feature>
<dbReference type="InterPro" id="IPR006977">
    <property type="entry name" value="Yip1_dom"/>
</dbReference>
<dbReference type="AlphaFoldDB" id="A0A926ZJJ6"/>
<accession>A0A926ZJJ6</accession>
<comment type="subcellular location">
    <subcellularLocation>
        <location evidence="1">Membrane</location>
        <topology evidence="1">Multi-pass membrane protein</topology>
    </subcellularLocation>
</comment>
<keyword evidence="2 5" id="KW-0812">Transmembrane</keyword>
<feature type="transmembrane region" description="Helical" evidence="5">
    <location>
        <begin position="38"/>
        <end position="59"/>
    </location>
</feature>
<sequence>MNSQKSKGSLAKTIWKALTLNANFYENAHNTPKRARRALAIVTLAAVSHALGSAIILLINRATLPILILALVIDQLSVVAGYYFWTLTISKIGQWLKPNHVTYKDLLIPIGYAYSPQVLNFLTVIPLLGRPIELVLSVWSLLAAIVAVRQGLDIKTRSAAIICLVGWPLIQVAIGFVQVFEQYLVNLAT</sequence>
<reference evidence="7" key="1">
    <citation type="journal article" date="2015" name="ISME J.">
        <title>Draft Genome Sequence of Streptomyces incarnatus NRRL8089, which Produces the Nucleoside Antibiotic Sinefungin.</title>
        <authorList>
            <person name="Oshima K."/>
            <person name="Hattori M."/>
            <person name="Shimizu H."/>
            <person name="Fukuda K."/>
            <person name="Nemoto M."/>
            <person name="Inagaki K."/>
            <person name="Tamura T."/>
        </authorList>
    </citation>
    <scope>NUCLEOTIDE SEQUENCE</scope>
    <source>
        <strain evidence="7">FACHB-1375</strain>
    </source>
</reference>
<reference evidence="7" key="2">
    <citation type="submission" date="2020-08" db="EMBL/GenBank/DDBJ databases">
        <authorList>
            <person name="Chen M."/>
            <person name="Teng W."/>
            <person name="Zhao L."/>
            <person name="Hu C."/>
            <person name="Zhou Y."/>
            <person name="Han B."/>
            <person name="Song L."/>
            <person name="Shu W."/>
        </authorList>
    </citation>
    <scope>NUCLEOTIDE SEQUENCE</scope>
    <source>
        <strain evidence="7">FACHB-1375</strain>
    </source>
</reference>
<evidence type="ECO:0000256" key="4">
    <source>
        <dbReference type="ARBA" id="ARBA00023136"/>
    </source>
</evidence>
<evidence type="ECO:0000313" key="8">
    <source>
        <dbReference type="Proteomes" id="UP000641646"/>
    </source>
</evidence>
<evidence type="ECO:0000256" key="3">
    <source>
        <dbReference type="ARBA" id="ARBA00022989"/>
    </source>
</evidence>
<protein>
    <recommendedName>
        <fullName evidence="6">Yip1 domain-containing protein</fullName>
    </recommendedName>
</protein>
<dbReference type="Proteomes" id="UP000641646">
    <property type="component" value="Unassembled WGS sequence"/>
</dbReference>
<evidence type="ECO:0000256" key="5">
    <source>
        <dbReference type="SAM" id="Phobius"/>
    </source>
</evidence>
<proteinExistence type="predicted"/>
<feature type="transmembrane region" description="Helical" evidence="5">
    <location>
        <begin position="159"/>
        <end position="180"/>
    </location>
</feature>
<comment type="caution">
    <text evidence="7">The sequence shown here is derived from an EMBL/GenBank/DDBJ whole genome shotgun (WGS) entry which is preliminary data.</text>
</comment>
<evidence type="ECO:0000313" key="7">
    <source>
        <dbReference type="EMBL" id="MBD2185633.1"/>
    </source>
</evidence>
<name>A0A926ZJJ6_9CYAN</name>
<dbReference type="EMBL" id="JACJPW010000132">
    <property type="protein sequence ID" value="MBD2185633.1"/>
    <property type="molecule type" value="Genomic_DNA"/>
</dbReference>
<feature type="transmembrane region" description="Helical" evidence="5">
    <location>
        <begin position="134"/>
        <end position="152"/>
    </location>
</feature>
<keyword evidence="8" id="KW-1185">Reference proteome</keyword>
<evidence type="ECO:0000256" key="2">
    <source>
        <dbReference type="ARBA" id="ARBA00022692"/>
    </source>
</evidence>
<dbReference type="Pfam" id="PF04893">
    <property type="entry name" value="Yip1"/>
    <property type="match status" value="1"/>
</dbReference>
<keyword evidence="3 5" id="KW-1133">Transmembrane helix</keyword>
<dbReference type="GO" id="GO:0016020">
    <property type="term" value="C:membrane"/>
    <property type="evidence" value="ECO:0007669"/>
    <property type="project" value="UniProtKB-SubCell"/>
</dbReference>
<evidence type="ECO:0000259" key="6">
    <source>
        <dbReference type="Pfam" id="PF04893"/>
    </source>
</evidence>
<keyword evidence="4 5" id="KW-0472">Membrane</keyword>